<dbReference type="Pfam" id="PF10531">
    <property type="entry name" value="SLBB"/>
    <property type="match status" value="1"/>
</dbReference>
<evidence type="ECO:0000313" key="16">
    <source>
        <dbReference type="Proteomes" id="UP000620266"/>
    </source>
</evidence>
<evidence type="ECO:0000256" key="11">
    <source>
        <dbReference type="ARBA" id="ARBA00023027"/>
    </source>
</evidence>
<evidence type="ECO:0000256" key="2">
    <source>
        <dbReference type="ARBA" id="ARBA00001966"/>
    </source>
</evidence>
<dbReference type="InterPro" id="IPR037207">
    <property type="entry name" value="Nuop51_4Fe4S-bd_sf"/>
</dbReference>
<accession>A0A8J2UMJ7</accession>
<evidence type="ECO:0000256" key="9">
    <source>
        <dbReference type="ARBA" id="ARBA00023004"/>
    </source>
</evidence>
<dbReference type="InterPro" id="IPR037225">
    <property type="entry name" value="Nuo51_FMN-bd_sf"/>
</dbReference>
<dbReference type="InterPro" id="IPR050837">
    <property type="entry name" value="ComplexI_51kDa_subunit"/>
</dbReference>
<dbReference type="InterPro" id="IPR019554">
    <property type="entry name" value="Soluble_ligand-bd"/>
</dbReference>
<dbReference type="GO" id="GO:0048038">
    <property type="term" value="F:quinone binding"/>
    <property type="evidence" value="ECO:0007669"/>
    <property type="project" value="UniProtKB-KW"/>
</dbReference>
<keyword evidence="5 13" id="KW-0285">Flavoprotein</keyword>
<comment type="function">
    <text evidence="13">NDH-1 shuttles electrons from NADH, via FMN and iron-sulfur (Fe-S) centers, to quinones in the respiratory chain.</text>
</comment>
<dbReference type="InterPro" id="IPR019575">
    <property type="entry name" value="Nuop51_4Fe4S-bd"/>
</dbReference>
<evidence type="ECO:0000256" key="8">
    <source>
        <dbReference type="ARBA" id="ARBA00022967"/>
    </source>
</evidence>
<evidence type="ECO:0000256" key="1">
    <source>
        <dbReference type="ARBA" id="ARBA00001917"/>
    </source>
</evidence>
<keyword evidence="16" id="KW-1185">Reference proteome</keyword>
<dbReference type="GO" id="GO:0010181">
    <property type="term" value="F:FMN binding"/>
    <property type="evidence" value="ECO:0007669"/>
    <property type="project" value="InterPro"/>
</dbReference>
<keyword evidence="7 13" id="KW-0479">Metal-binding</keyword>
<dbReference type="GO" id="GO:0045333">
    <property type="term" value="P:cellular respiration"/>
    <property type="evidence" value="ECO:0007669"/>
    <property type="project" value="TreeGrafter"/>
</dbReference>
<dbReference type="Gene3D" id="6.10.250.1450">
    <property type="match status" value="1"/>
</dbReference>
<dbReference type="SUPFAM" id="SSF142984">
    <property type="entry name" value="Nqo1 middle domain-like"/>
    <property type="match status" value="1"/>
</dbReference>
<name>A0A8J2UMJ7_9BURK</name>
<comment type="caution">
    <text evidence="15">The sequence shown here is derived from an EMBL/GenBank/DDBJ whole genome shotgun (WGS) entry which is preliminary data.</text>
</comment>
<reference evidence="15" key="1">
    <citation type="journal article" date="2014" name="Int. J. Syst. Evol. Microbiol.">
        <title>Complete genome sequence of Corynebacterium casei LMG S-19264T (=DSM 44701T), isolated from a smear-ripened cheese.</title>
        <authorList>
            <consortium name="US DOE Joint Genome Institute (JGI-PGF)"/>
            <person name="Walter F."/>
            <person name="Albersmeier A."/>
            <person name="Kalinowski J."/>
            <person name="Ruckert C."/>
        </authorList>
    </citation>
    <scope>NUCLEOTIDE SEQUENCE</scope>
    <source>
        <strain evidence="15">CCM 7086</strain>
    </source>
</reference>
<comment type="catalytic activity">
    <reaction evidence="12 13">
        <text>a quinone + NADH + 5 H(+)(in) = a quinol + NAD(+) + 4 H(+)(out)</text>
        <dbReference type="Rhea" id="RHEA:57888"/>
        <dbReference type="ChEBI" id="CHEBI:15378"/>
        <dbReference type="ChEBI" id="CHEBI:24646"/>
        <dbReference type="ChEBI" id="CHEBI:57540"/>
        <dbReference type="ChEBI" id="CHEBI:57945"/>
        <dbReference type="ChEBI" id="CHEBI:132124"/>
    </reaction>
</comment>
<dbReference type="NCBIfam" id="TIGR01959">
    <property type="entry name" value="nuoF_fam"/>
    <property type="match status" value="1"/>
</dbReference>
<dbReference type="InterPro" id="IPR001949">
    <property type="entry name" value="NADH-UbQ_OxRdtase_51kDa_CS"/>
</dbReference>
<organism evidence="15 16">
    <name type="scientific">Oxalicibacterium flavum</name>
    <dbReference type="NCBI Taxonomy" id="179467"/>
    <lineage>
        <taxon>Bacteria</taxon>
        <taxon>Pseudomonadati</taxon>
        <taxon>Pseudomonadota</taxon>
        <taxon>Betaproteobacteria</taxon>
        <taxon>Burkholderiales</taxon>
        <taxon>Oxalobacteraceae</taxon>
        <taxon>Oxalicibacterium</taxon>
    </lineage>
</organism>
<evidence type="ECO:0000256" key="12">
    <source>
        <dbReference type="ARBA" id="ARBA00047712"/>
    </source>
</evidence>
<evidence type="ECO:0000256" key="3">
    <source>
        <dbReference type="ARBA" id="ARBA00007523"/>
    </source>
</evidence>
<dbReference type="Gene3D" id="3.40.50.11540">
    <property type="entry name" value="NADH-ubiquinone oxidoreductase 51kDa subunit"/>
    <property type="match status" value="1"/>
</dbReference>
<proteinExistence type="inferred from homology"/>
<dbReference type="PANTHER" id="PTHR11780">
    <property type="entry name" value="NADH-UBIQUINONE OXIDOREDUCTASE FLAVOPROTEIN 1 NDUFV1"/>
    <property type="match status" value="1"/>
</dbReference>
<dbReference type="PANTHER" id="PTHR11780:SF10">
    <property type="entry name" value="NADH DEHYDROGENASE [UBIQUINONE] FLAVOPROTEIN 1, MITOCHONDRIAL"/>
    <property type="match status" value="1"/>
</dbReference>
<dbReference type="GO" id="GO:0046872">
    <property type="term" value="F:metal ion binding"/>
    <property type="evidence" value="ECO:0007669"/>
    <property type="project" value="UniProtKB-KW"/>
</dbReference>
<keyword evidence="10 13" id="KW-0411">Iron-sulfur</keyword>
<dbReference type="EMBL" id="BMCG01000006">
    <property type="protein sequence ID" value="GGC18556.1"/>
    <property type="molecule type" value="Genomic_DNA"/>
</dbReference>
<dbReference type="SMART" id="SM00928">
    <property type="entry name" value="NADH_4Fe-4S"/>
    <property type="match status" value="1"/>
</dbReference>
<dbReference type="GO" id="GO:0008137">
    <property type="term" value="F:NADH dehydrogenase (ubiquinone) activity"/>
    <property type="evidence" value="ECO:0007669"/>
    <property type="project" value="InterPro"/>
</dbReference>
<dbReference type="Gene3D" id="1.20.1440.230">
    <property type="entry name" value="NADH-ubiquinone oxidoreductase 51kDa subunit, iron-sulphur binding domain"/>
    <property type="match status" value="1"/>
</dbReference>
<dbReference type="RefSeq" id="WP_188397526.1">
    <property type="nucleotide sequence ID" value="NZ_BMCG01000006.1"/>
</dbReference>
<protein>
    <recommendedName>
        <fullName evidence="13">NADH-quinone oxidoreductase subunit F</fullName>
        <ecNumber evidence="13">7.1.1.-</ecNumber>
    </recommendedName>
</protein>
<evidence type="ECO:0000256" key="6">
    <source>
        <dbReference type="ARBA" id="ARBA00022643"/>
    </source>
</evidence>
<dbReference type="InterPro" id="IPR011538">
    <property type="entry name" value="Nuo51_FMN-bd"/>
</dbReference>
<dbReference type="FunFam" id="1.20.1440.230:FF:000001">
    <property type="entry name" value="Mitochondrial NADH dehydrogenase flavoprotein 1"/>
    <property type="match status" value="1"/>
</dbReference>
<keyword evidence="8" id="KW-1278">Translocase</keyword>
<dbReference type="GO" id="GO:0051539">
    <property type="term" value="F:4 iron, 4 sulfur cluster binding"/>
    <property type="evidence" value="ECO:0007669"/>
    <property type="project" value="UniProtKB-UniRule"/>
</dbReference>
<dbReference type="NCBIfam" id="NF010120">
    <property type="entry name" value="PRK13596.1"/>
    <property type="match status" value="1"/>
</dbReference>
<dbReference type="Pfam" id="PF01512">
    <property type="entry name" value="Complex1_51K"/>
    <property type="match status" value="1"/>
</dbReference>
<comment type="similarity">
    <text evidence="3 13">Belongs to the complex I 51 kDa subunit family.</text>
</comment>
<dbReference type="FunFam" id="3.40.50.11540:FF:000001">
    <property type="entry name" value="NADH dehydrogenase [ubiquinone] flavoprotein 1, mitochondrial"/>
    <property type="match status" value="1"/>
</dbReference>
<sequence>MTCLHNRHIKPLIFANLTGDNWGLDEYVKRGGYSSLKRILSEGMTPEQVIAEVKASTLRGRGGAGFPSGLKWSFMPKNYEGQKYLVCNSDEGEPGTFKDRDILRYNPHSVIEGMTIAAYAMGVTVGYNYIHGEIFEVYQRFEEALEQARAAGFLGDNILGSSHSFQLHAFHGYGAYICGEETALLESIEGKKGQPRFKPPFPASYGLFGKPTTINNTETFAAVPFIFQVGAEAYAGLGKPNNGGTKIFSVSGDVTNPGNYEIPLGTPFATLLELAGGVRDGKKLKAVIPGGSSVPVVRGDVMMATDMDYDSVAKAGSMLGSGAVIVMDETRCMVKSLLRLSYFYFEESCGQCTPCREGTGWLYRMVQRIENGQGRVEDLDMLNSIADNIQGRTICALGDAAAMPVRAMIQQFREEFVYHIEHKHCLVPAYV</sequence>
<keyword evidence="11 13" id="KW-0520">NAD</keyword>
<evidence type="ECO:0000256" key="4">
    <source>
        <dbReference type="ARBA" id="ARBA00022485"/>
    </source>
</evidence>
<keyword evidence="6 13" id="KW-0288">FMN</keyword>
<gene>
    <name evidence="15" type="primary">nuoF</name>
    <name evidence="15" type="ORF">GCM10007205_29510</name>
</gene>
<dbReference type="SUPFAM" id="SSF142019">
    <property type="entry name" value="Nqo1 FMN-binding domain-like"/>
    <property type="match status" value="1"/>
</dbReference>
<dbReference type="Proteomes" id="UP000620266">
    <property type="component" value="Unassembled WGS sequence"/>
</dbReference>
<evidence type="ECO:0000259" key="14">
    <source>
        <dbReference type="SMART" id="SM00928"/>
    </source>
</evidence>
<dbReference type="GO" id="GO:0051287">
    <property type="term" value="F:NAD binding"/>
    <property type="evidence" value="ECO:0007669"/>
    <property type="project" value="UniProtKB-UniRule"/>
</dbReference>
<evidence type="ECO:0000313" key="15">
    <source>
        <dbReference type="EMBL" id="GGC18556.1"/>
    </source>
</evidence>
<keyword evidence="13" id="KW-0874">Quinone</keyword>
<dbReference type="GO" id="GO:0003954">
    <property type="term" value="F:NADH dehydrogenase activity"/>
    <property type="evidence" value="ECO:0007669"/>
    <property type="project" value="TreeGrafter"/>
</dbReference>
<comment type="cofactor">
    <cofactor evidence="2 13">
        <name>[4Fe-4S] cluster</name>
        <dbReference type="ChEBI" id="CHEBI:49883"/>
    </cofactor>
</comment>
<dbReference type="AlphaFoldDB" id="A0A8J2UMJ7"/>
<evidence type="ECO:0000256" key="13">
    <source>
        <dbReference type="RuleBase" id="RU364066"/>
    </source>
</evidence>
<dbReference type="Gene3D" id="3.10.20.600">
    <property type="match status" value="1"/>
</dbReference>
<dbReference type="PROSITE" id="PS00645">
    <property type="entry name" value="COMPLEX1_51K_2"/>
    <property type="match status" value="1"/>
</dbReference>
<dbReference type="SUPFAM" id="SSF140490">
    <property type="entry name" value="Nqo1C-terminal domain-like"/>
    <property type="match status" value="1"/>
</dbReference>
<evidence type="ECO:0000256" key="7">
    <source>
        <dbReference type="ARBA" id="ARBA00022723"/>
    </source>
</evidence>
<reference evidence="15" key="2">
    <citation type="submission" date="2020-09" db="EMBL/GenBank/DDBJ databases">
        <authorList>
            <person name="Sun Q."/>
            <person name="Sedlacek I."/>
        </authorList>
    </citation>
    <scope>NUCLEOTIDE SEQUENCE</scope>
    <source>
        <strain evidence="15">CCM 7086</strain>
    </source>
</reference>
<evidence type="ECO:0000256" key="10">
    <source>
        <dbReference type="ARBA" id="ARBA00023014"/>
    </source>
</evidence>
<feature type="domain" description="NADH-ubiquinone oxidoreductase 51kDa subunit iron-sulphur binding" evidence="14">
    <location>
        <begin position="334"/>
        <end position="379"/>
    </location>
</feature>
<dbReference type="InterPro" id="IPR011537">
    <property type="entry name" value="NADH-UbQ_OxRdtase_suF"/>
</dbReference>
<keyword evidence="9 13" id="KW-0408">Iron</keyword>
<dbReference type="Pfam" id="PF10589">
    <property type="entry name" value="NADH_4Fe-4S"/>
    <property type="match status" value="1"/>
</dbReference>
<dbReference type="EC" id="7.1.1.-" evidence="13"/>
<keyword evidence="4 13" id="KW-0004">4Fe-4S</keyword>
<comment type="cofactor">
    <cofactor evidence="1 13">
        <name>FMN</name>
        <dbReference type="ChEBI" id="CHEBI:58210"/>
    </cofactor>
</comment>
<evidence type="ECO:0000256" key="5">
    <source>
        <dbReference type="ARBA" id="ARBA00022630"/>
    </source>
</evidence>